<evidence type="ECO:0000256" key="1">
    <source>
        <dbReference type="ARBA" id="ARBA00004141"/>
    </source>
</evidence>
<dbReference type="OrthoDB" id="657601at2759"/>
<proteinExistence type="inferred from homology"/>
<dbReference type="Pfam" id="PF05078">
    <property type="entry name" value="DUF679"/>
    <property type="match status" value="1"/>
</dbReference>
<dbReference type="GO" id="GO:0010256">
    <property type="term" value="P:endomembrane system organization"/>
    <property type="evidence" value="ECO:0000318"/>
    <property type="project" value="GO_Central"/>
</dbReference>
<dbReference type="InterPro" id="IPR007770">
    <property type="entry name" value="DMP"/>
</dbReference>
<evidence type="ECO:0000256" key="2">
    <source>
        <dbReference type="ARBA" id="ARBA00008707"/>
    </source>
</evidence>
<sequence length="227" mass="25124">MANQSPQQEHLPPPHRPSGRPRRPNCRNLAHPVHKTLAAASNLANLLPTSMVLAFRALTPSFTNSGTTCIPVNRYLTSSLIGVSSIICFLSSFTDSFIDPFDKKLYYGIATFKGFYIFNYGSYGTHHHCCEQEVKAANDDEDVEGLKRLKINGIDVVHAFVSLVVFLVFAFSDIDVQRCMFPHSGANLSVVMMNLPLGVGILASFLFTIFPTTRRGLGYADCPLHER</sequence>
<protein>
    <recommendedName>
        <fullName evidence="11">DUF679 domain membrane protein 2</fullName>
    </recommendedName>
</protein>
<evidence type="ECO:0008006" key="11">
    <source>
        <dbReference type="Google" id="ProtNLM"/>
    </source>
</evidence>
<keyword evidence="3 7" id="KW-0812">Transmembrane</keyword>
<reference evidence="8 10" key="1">
    <citation type="journal article" date="2017" name="Nature">
        <title>The sunflower genome provides insights into oil metabolism, flowering and Asterid evolution.</title>
        <authorList>
            <person name="Badouin H."/>
            <person name="Gouzy J."/>
            <person name="Grassa C.J."/>
            <person name="Murat F."/>
            <person name="Staton S.E."/>
            <person name="Cottret L."/>
            <person name="Lelandais-Briere C."/>
            <person name="Owens G.L."/>
            <person name="Carrere S."/>
            <person name="Mayjonade B."/>
            <person name="Legrand L."/>
            <person name="Gill N."/>
            <person name="Kane N.C."/>
            <person name="Bowers J.E."/>
            <person name="Hubner S."/>
            <person name="Bellec A."/>
            <person name="Berard A."/>
            <person name="Berges H."/>
            <person name="Blanchet N."/>
            <person name="Boniface M.C."/>
            <person name="Brunel D."/>
            <person name="Catrice O."/>
            <person name="Chaidir N."/>
            <person name="Claudel C."/>
            <person name="Donnadieu C."/>
            <person name="Faraut T."/>
            <person name="Fievet G."/>
            <person name="Helmstetter N."/>
            <person name="King M."/>
            <person name="Knapp S.J."/>
            <person name="Lai Z."/>
            <person name="Le Paslier M.C."/>
            <person name="Lippi Y."/>
            <person name="Lorenzon L."/>
            <person name="Mandel J.R."/>
            <person name="Marage G."/>
            <person name="Marchand G."/>
            <person name="Marquand E."/>
            <person name="Bret-Mestries E."/>
            <person name="Morien E."/>
            <person name="Nambeesan S."/>
            <person name="Nguyen T."/>
            <person name="Pegot-Espagnet P."/>
            <person name="Pouilly N."/>
            <person name="Raftis F."/>
            <person name="Sallet E."/>
            <person name="Schiex T."/>
            <person name="Thomas J."/>
            <person name="Vandecasteele C."/>
            <person name="Vares D."/>
            <person name="Vear F."/>
            <person name="Vautrin S."/>
            <person name="Crespi M."/>
            <person name="Mangin B."/>
            <person name="Burke J.M."/>
            <person name="Salse J."/>
            <person name="Munos S."/>
            <person name="Vincourt P."/>
            <person name="Rieseberg L.H."/>
            <person name="Langlade N.B."/>
        </authorList>
    </citation>
    <scope>NUCLEOTIDE SEQUENCE [LARGE SCALE GENOMIC DNA]</scope>
    <source>
        <strain evidence="10">cv. SF193</strain>
        <tissue evidence="8">Leaves</tissue>
    </source>
</reference>
<gene>
    <name evidence="9" type="ORF">HannXRQ_Chr17g0570101</name>
    <name evidence="8" type="ORF">HanXRQr2_Chr15g0687001</name>
</gene>
<dbReference type="PANTHER" id="PTHR31621">
    <property type="entry name" value="PROTEIN DMP3"/>
    <property type="match status" value="1"/>
</dbReference>
<evidence type="ECO:0000313" key="9">
    <source>
        <dbReference type="EMBL" id="OTF88167.1"/>
    </source>
</evidence>
<keyword evidence="10" id="KW-1185">Reference proteome</keyword>
<feature type="transmembrane region" description="Helical" evidence="7">
    <location>
        <begin position="186"/>
        <end position="210"/>
    </location>
</feature>
<dbReference type="PANTHER" id="PTHR31621:SF5">
    <property type="entry name" value="PROTEIN DMP10"/>
    <property type="match status" value="1"/>
</dbReference>
<dbReference type="Gramene" id="mRNA:HanXRQr2_Chr15g0687001">
    <property type="protein sequence ID" value="CDS:HanXRQr2_Chr15g0687001.1"/>
    <property type="gene ID" value="HanXRQr2_Chr15g0687001"/>
</dbReference>
<keyword evidence="4 7" id="KW-1133">Transmembrane helix</keyword>
<dbReference type="EMBL" id="CM007906">
    <property type="protein sequence ID" value="OTF88167.1"/>
    <property type="molecule type" value="Genomic_DNA"/>
</dbReference>
<dbReference type="InParanoid" id="A0A251RV58"/>
<dbReference type="OMA" id="INKEYGK"/>
<dbReference type="GO" id="GO:0016020">
    <property type="term" value="C:membrane"/>
    <property type="evidence" value="ECO:0007669"/>
    <property type="project" value="UniProtKB-SubCell"/>
</dbReference>
<feature type="transmembrane region" description="Helical" evidence="7">
    <location>
        <begin position="156"/>
        <end position="174"/>
    </location>
</feature>
<dbReference type="EMBL" id="MNCJ02000330">
    <property type="protein sequence ID" value="KAF5764006.1"/>
    <property type="molecule type" value="Genomic_DNA"/>
</dbReference>
<evidence type="ECO:0000313" key="8">
    <source>
        <dbReference type="EMBL" id="KAF5764006.1"/>
    </source>
</evidence>
<feature type="region of interest" description="Disordered" evidence="6">
    <location>
        <begin position="1"/>
        <end position="25"/>
    </location>
</feature>
<evidence type="ECO:0000256" key="4">
    <source>
        <dbReference type="ARBA" id="ARBA00022989"/>
    </source>
</evidence>
<evidence type="ECO:0000256" key="3">
    <source>
        <dbReference type="ARBA" id="ARBA00022692"/>
    </source>
</evidence>
<reference evidence="8" key="3">
    <citation type="submission" date="2020-06" db="EMBL/GenBank/DDBJ databases">
        <title>Helianthus annuus Genome sequencing and assembly Release 2.</title>
        <authorList>
            <person name="Gouzy J."/>
            <person name="Langlade N."/>
            <person name="Munos S."/>
        </authorList>
    </citation>
    <scope>NUCLEOTIDE SEQUENCE</scope>
    <source>
        <tissue evidence="8">Leaves</tissue>
    </source>
</reference>
<reference evidence="9" key="2">
    <citation type="submission" date="2017-02" db="EMBL/GenBank/DDBJ databases">
        <title>Sunflower complete genome.</title>
        <authorList>
            <person name="Langlade N."/>
            <person name="Munos S."/>
        </authorList>
    </citation>
    <scope>NUCLEOTIDE SEQUENCE [LARGE SCALE GENOMIC DNA]</scope>
    <source>
        <tissue evidence="9">Leaves</tissue>
    </source>
</reference>
<dbReference type="GO" id="GO:0005737">
    <property type="term" value="C:cytoplasm"/>
    <property type="evidence" value="ECO:0007669"/>
    <property type="project" value="UniProtKB-ARBA"/>
</dbReference>
<evidence type="ECO:0000313" key="10">
    <source>
        <dbReference type="Proteomes" id="UP000215914"/>
    </source>
</evidence>
<comment type="similarity">
    <text evidence="2">Belongs to the plant DMP1 protein family.</text>
</comment>
<keyword evidence="5 7" id="KW-0472">Membrane</keyword>
<dbReference type="Proteomes" id="UP000215914">
    <property type="component" value="Chromosome 17"/>
</dbReference>
<evidence type="ECO:0000256" key="7">
    <source>
        <dbReference type="SAM" id="Phobius"/>
    </source>
</evidence>
<evidence type="ECO:0000256" key="5">
    <source>
        <dbReference type="ARBA" id="ARBA00023136"/>
    </source>
</evidence>
<dbReference type="AlphaFoldDB" id="A0A251RV58"/>
<dbReference type="STRING" id="4232.A0A251RV58"/>
<accession>A0A251RV58</accession>
<comment type="subcellular location">
    <subcellularLocation>
        <location evidence="1">Membrane</location>
        <topology evidence="1">Multi-pass membrane protein</topology>
    </subcellularLocation>
</comment>
<evidence type="ECO:0000256" key="6">
    <source>
        <dbReference type="SAM" id="MobiDB-lite"/>
    </source>
</evidence>
<organism evidence="9 10">
    <name type="scientific">Helianthus annuus</name>
    <name type="common">Common sunflower</name>
    <dbReference type="NCBI Taxonomy" id="4232"/>
    <lineage>
        <taxon>Eukaryota</taxon>
        <taxon>Viridiplantae</taxon>
        <taxon>Streptophyta</taxon>
        <taxon>Embryophyta</taxon>
        <taxon>Tracheophyta</taxon>
        <taxon>Spermatophyta</taxon>
        <taxon>Magnoliopsida</taxon>
        <taxon>eudicotyledons</taxon>
        <taxon>Gunneridae</taxon>
        <taxon>Pentapetalae</taxon>
        <taxon>asterids</taxon>
        <taxon>campanulids</taxon>
        <taxon>Asterales</taxon>
        <taxon>Asteraceae</taxon>
        <taxon>Asteroideae</taxon>
        <taxon>Heliantheae alliance</taxon>
        <taxon>Heliantheae</taxon>
        <taxon>Helianthus</taxon>
    </lineage>
</organism>
<name>A0A251RV58_HELAN</name>